<reference evidence="2" key="1">
    <citation type="journal article" date="2011" name="PLoS Genet.">
        <title>Genomic analysis of the necrotrophic fungal pathogens Sclerotinia sclerotiorum and Botrytis cinerea.</title>
        <authorList>
            <person name="Amselem J."/>
            <person name="Cuomo C.A."/>
            <person name="van Kan J.A."/>
            <person name="Viaud M."/>
            <person name="Benito E.P."/>
            <person name="Couloux A."/>
            <person name="Coutinho P.M."/>
            <person name="de Vries R.P."/>
            <person name="Dyer P.S."/>
            <person name="Fillinger S."/>
            <person name="Fournier E."/>
            <person name="Gout L."/>
            <person name="Hahn M."/>
            <person name="Kohn L."/>
            <person name="Lapalu N."/>
            <person name="Plummer K.M."/>
            <person name="Pradier J.M."/>
            <person name="Quevillon E."/>
            <person name="Sharon A."/>
            <person name="Simon A."/>
            <person name="ten Have A."/>
            <person name="Tudzynski B."/>
            <person name="Tudzynski P."/>
            <person name="Wincker P."/>
            <person name="Andrew M."/>
            <person name="Anthouard V."/>
            <person name="Beever R.E."/>
            <person name="Beffa R."/>
            <person name="Benoit I."/>
            <person name="Bouzid O."/>
            <person name="Brault B."/>
            <person name="Chen Z."/>
            <person name="Choquer M."/>
            <person name="Collemare J."/>
            <person name="Cotton P."/>
            <person name="Danchin E.G."/>
            <person name="Da Silva C."/>
            <person name="Gautier A."/>
            <person name="Giraud C."/>
            <person name="Giraud T."/>
            <person name="Gonzalez C."/>
            <person name="Grossetete S."/>
            <person name="Guldener U."/>
            <person name="Henrissat B."/>
            <person name="Howlett B.J."/>
            <person name="Kodira C."/>
            <person name="Kretschmer M."/>
            <person name="Lappartient A."/>
            <person name="Leroch M."/>
            <person name="Levis C."/>
            <person name="Mauceli E."/>
            <person name="Neuveglise C."/>
            <person name="Oeser B."/>
            <person name="Pearson M."/>
            <person name="Poulain J."/>
            <person name="Poussereau N."/>
            <person name="Quesneville H."/>
            <person name="Rascle C."/>
            <person name="Schumacher J."/>
            <person name="Segurens B."/>
            <person name="Sexton A."/>
            <person name="Silva E."/>
            <person name="Sirven C."/>
            <person name="Soanes D.M."/>
            <person name="Talbot N.J."/>
            <person name="Templeton M."/>
            <person name="Yandava C."/>
            <person name="Yarden O."/>
            <person name="Zeng Q."/>
            <person name="Rollins J.A."/>
            <person name="Lebrun M.H."/>
            <person name="Dickman M."/>
        </authorList>
    </citation>
    <scope>NUCLEOTIDE SEQUENCE [LARGE SCALE GENOMIC DNA]</scope>
    <source>
        <strain evidence="2">ATCC 18683 / 1980 / Ss-1</strain>
    </source>
</reference>
<dbReference type="KEGG" id="ssl:SS1G_10531"/>
<dbReference type="RefSeq" id="XP_001588085.1">
    <property type="nucleotide sequence ID" value="XM_001588035.1"/>
</dbReference>
<dbReference type="AlphaFoldDB" id="A7EYW5"/>
<organism evidence="1 2">
    <name type="scientific">Sclerotinia sclerotiorum (strain ATCC 18683 / 1980 / Ss-1)</name>
    <name type="common">White mold</name>
    <name type="synonym">Whetzelinia sclerotiorum</name>
    <dbReference type="NCBI Taxonomy" id="665079"/>
    <lineage>
        <taxon>Eukaryota</taxon>
        <taxon>Fungi</taxon>
        <taxon>Dikarya</taxon>
        <taxon>Ascomycota</taxon>
        <taxon>Pezizomycotina</taxon>
        <taxon>Leotiomycetes</taxon>
        <taxon>Helotiales</taxon>
        <taxon>Sclerotiniaceae</taxon>
        <taxon>Sclerotinia</taxon>
    </lineage>
</organism>
<gene>
    <name evidence="1" type="ORF">SS1G_10531</name>
</gene>
<sequence length="53" mass="5681">MASDPASNSKCQLSLVAPLTLCAYGLRTSSMQSKVVIYEQDDAKCNILLTTEA</sequence>
<dbReference type="Proteomes" id="UP000001312">
    <property type="component" value="Unassembled WGS sequence"/>
</dbReference>
<keyword evidence="2" id="KW-1185">Reference proteome</keyword>
<evidence type="ECO:0000313" key="2">
    <source>
        <dbReference type="Proteomes" id="UP000001312"/>
    </source>
</evidence>
<proteinExistence type="predicted"/>
<accession>A7EYW5</accession>
<dbReference type="GeneID" id="5484307"/>
<dbReference type="EMBL" id="CH476636">
    <property type="protein sequence ID" value="EDN94657.1"/>
    <property type="molecule type" value="Genomic_DNA"/>
</dbReference>
<evidence type="ECO:0000313" key="1">
    <source>
        <dbReference type="EMBL" id="EDN94657.1"/>
    </source>
</evidence>
<dbReference type="InParanoid" id="A7EYW5"/>
<name>A7EYW5_SCLS1</name>
<protein>
    <submittedName>
        <fullName evidence="1">Uncharacterized protein</fullName>
    </submittedName>
</protein>